<protein>
    <submittedName>
        <fullName evidence="3">O-acetyltransferase -1</fullName>
    </submittedName>
</protein>
<accession>A0A9P7AYU3</accession>
<feature type="domain" description="Acyltransferase 3" evidence="2">
    <location>
        <begin position="66"/>
        <end position="467"/>
    </location>
</feature>
<organism evidence="3 4">
    <name type="scientific">Hyphodiscus hymeniophilus</name>
    <dbReference type="NCBI Taxonomy" id="353542"/>
    <lineage>
        <taxon>Eukaryota</taxon>
        <taxon>Fungi</taxon>
        <taxon>Dikarya</taxon>
        <taxon>Ascomycota</taxon>
        <taxon>Pezizomycotina</taxon>
        <taxon>Leotiomycetes</taxon>
        <taxon>Helotiales</taxon>
        <taxon>Hyphodiscaceae</taxon>
        <taxon>Hyphodiscus</taxon>
    </lineage>
</organism>
<evidence type="ECO:0000313" key="3">
    <source>
        <dbReference type="EMBL" id="KAG0650506.1"/>
    </source>
</evidence>
<feature type="transmembrane region" description="Helical" evidence="1">
    <location>
        <begin position="445"/>
        <end position="467"/>
    </location>
</feature>
<evidence type="ECO:0000256" key="1">
    <source>
        <dbReference type="SAM" id="Phobius"/>
    </source>
</evidence>
<dbReference type="EMBL" id="VNKQ01000006">
    <property type="protein sequence ID" value="KAG0650506.1"/>
    <property type="molecule type" value="Genomic_DNA"/>
</dbReference>
<reference evidence="3" key="1">
    <citation type="submission" date="2019-07" db="EMBL/GenBank/DDBJ databases">
        <title>Hyphodiscus hymeniophilus genome sequencing and assembly.</title>
        <authorList>
            <person name="Kramer G."/>
            <person name="Nodwell J."/>
        </authorList>
    </citation>
    <scope>NUCLEOTIDE SEQUENCE</scope>
    <source>
        <strain evidence="3">ATCC 34498</strain>
    </source>
</reference>
<dbReference type="PANTHER" id="PTHR23028">
    <property type="entry name" value="ACETYLTRANSFERASE"/>
    <property type="match status" value="1"/>
</dbReference>
<dbReference type="Proteomes" id="UP000785200">
    <property type="component" value="Unassembled WGS sequence"/>
</dbReference>
<dbReference type="InterPro" id="IPR002656">
    <property type="entry name" value="Acyl_transf_3_dom"/>
</dbReference>
<dbReference type="InterPro" id="IPR050879">
    <property type="entry name" value="Acyltransferase_3"/>
</dbReference>
<feature type="transmembrane region" description="Helical" evidence="1">
    <location>
        <begin position="162"/>
        <end position="182"/>
    </location>
</feature>
<evidence type="ECO:0000313" key="4">
    <source>
        <dbReference type="Proteomes" id="UP000785200"/>
    </source>
</evidence>
<evidence type="ECO:0000259" key="2">
    <source>
        <dbReference type="Pfam" id="PF01757"/>
    </source>
</evidence>
<keyword evidence="1" id="KW-1133">Transmembrane helix</keyword>
<feature type="transmembrane region" description="Helical" evidence="1">
    <location>
        <begin position="374"/>
        <end position="393"/>
    </location>
</feature>
<dbReference type="AlphaFoldDB" id="A0A9P7AYU3"/>
<keyword evidence="1" id="KW-0812">Transmembrane</keyword>
<feature type="transmembrane region" description="Helical" evidence="1">
    <location>
        <begin position="405"/>
        <end position="425"/>
    </location>
</feature>
<dbReference type="Pfam" id="PF01757">
    <property type="entry name" value="Acyl_transf_3"/>
    <property type="match status" value="1"/>
</dbReference>
<dbReference type="OrthoDB" id="5819582at2759"/>
<keyword evidence="1" id="KW-0472">Membrane</keyword>
<feature type="transmembrane region" description="Helical" evidence="1">
    <location>
        <begin position="258"/>
        <end position="279"/>
    </location>
</feature>
<name>A0A9P7AYU3_9HELO</name>
<gene>
    <name evidence="3" type="ORF">D0Z07_3344</name>
</gene>
<proteinExistence type="predicted"/>
<feature type="transmembrane region" description="Helical" evidence="1">
    <location>
        <begin position="230"/>
        <end position="251"/>
    </location>
</feature>
<dbReference type="PANTHER" id="PTHR23028:SF134">
    <property type="entry name" value="PUTATIVE (AFU_ORTHOLOGUE AFUA_4G08520)-RELATED"/>
    <property type="match status" value="1"/>
</dbReference>
<sequence>MIKDYRPRVIWHILDTDNPPQIPDHKIFVGSGKRLLQKLAFGLIPSFVQRKLHQNPSKSNKLHPTAYLDGLRGVASFIVFMGHYTEETLGWYTEPYGAYEDGAPSSLLQLPFVRVLYSPRPMVHIFFIISGYVLAYKPLKQIHSQQLSALTITLSSSVFRRALRLFLPSLITMFVMALAVHFDLSDDRFAPSFFTLSDQMSHWWDTCWGLLRASWAVNDLSYPQPEYNPALWTIPVEFAQSMILFITIIGLSRCITIVRFLMLASIIAFCFFGGQLFTVEFLGGMFIAELTLLQDGSLFTPTSSPTLLPKYDSEELRHKIKECPRIRHYGTKAFWIMNVICGLFIASWTNNHANEVWGIRFFDAHTPEPYHGQQVWFCLGAFQIVGALTQLKFLQTIFNTPIPQYLGNISYALYLVHNLCLTIMEPRVNPYFYRYFGNTTSLGRHLTWVGGLAVYLPVIICVADIFWRAVDTPTVKFARWLEAKCIMTPKKT</sequence>
<keyword evidence="4" id="KW-1185">Reference proteome</keyword>
<comment type="caution">
    <text evidence="3">The sequence shown here is derived from an EMBL/GenBank/DDBJ whole genome shotgun (WGS) entry which is preliminary data.</text>
</comment>
<dbReference type="GO" id="GO:0016747">
    <property type="term" value="F:acyltransferase activity, transferring groups other than amino-acyl groups"/>
    <property type="evidence" value="ECO:0007669"/>
    <property type="project" value="InterPro"/>
</dbReference>